<evidence type="ECO:0000256" key="1">
    <source>
        <dbReference type="SAM" id="SignalP"/>
    </source>
</evidence>
<dbReference type="OrthoDB" id="270355at2"/>
<keyword evidence="1" id="KW-0732">Signal</keyword>
<sequence length="194" mass="19879">MKTVKFLISTAAAAGLAGSAVAQPPATDPISAAASPYGVGAQSALAASAMNAVAPPAPLAQGIAPQPALPGGPTIWSKLGISQDQQEYCRRKTCGTPYGQMMSTLVNPLSNLTCGIILQYCPALPSLAQLMDPGAIGAASKVKMDRAGCQERIKAIKYLATVDCHYWPEAEEALIGALRATATSASGSRRRPPS</sequence>
<dbReference type="Proteomes" id="UP000214646">
    <property type="component" value="Unassembled WGS sequence"/>
</dbReference>
<dbReference type="RefSeq" id="WP_088253188.1">
    <property type="nucleotide sequence ID" value="NZ_NIDE01000002.1"/>
</dbReference>
<comment type="caution">
    <text evidence="2">The sequence shown here is derived from an EMBL/GenBank/DDBJ whole genome shotgun (WGS) entry which is preliminary data.</text>
</comment>
<organism evidence="2 3">
    <name type="scientific">Fimbriiglobus ruber</name>
    <dbReference type="NCBI Taxonomy" id="1908690"/>
    <lineage>
        <taxon>Bacteria</taxon>
        <taxon>Pseudomonadati</taxon>
        <taxon>Planctomycetota</taxon>
        <taxon>Planctomycetia</taxon>
        <taxon>Gemmatales</taxon>
        <taxon>Gemmataceae</taxon>
        <taxon>Fimbriiglobus</taxon>
    </lineage>
</organism>
<protein>
    <submittedName>
        <fullName evidence="2">Uncharacterized protein</fullName>
    </submittedName>
</protein>
<dbReference type="EMBL" id="NIDE01000002">
    <property type="protein sequence ID" value="OWK45455.1"/>
    <property type="molecule type" value="Genomic_DNA"/>
</dbReference>
<feature type="signal peptide" evidence="1">
    <location>
        <begin position="1"/>
        <end position="22"/>
    </location>
</feature>
<name>A0A225EA64_9BACT</name>
<feature type="chain" id="PRO_5012827296" evidence="1">
    <location>
        <begin position="23"/>
        <end position="194"/>
    </location>
</feature>
<proteinExistence type="predicted"/>
<gene>
    <name evidence="2" type="ORF">FRUB_01786</name>
</gene>
<dbReference type="AlphaFoldDB" id="A0A225EA64"/>
<evidence type="ECO:0000313" key="3">
    <source>
        <dbReference type="Proteomes" id="UP000214646"/>
    </source>
</evidence>
<keyword evidence="3" id="KW-1185">Reference proteome</keyword>
<evidence type="ECO:0000313" key="2">
    <source>
        <dbReference type="EMBL" id="OWK45455.1"/>
    </source>
</evidence>
<accession>A0A225EA64</accession>
<reference evidence="3" key="1">
    <citation type="submission" date="2017-06" db="EMBL/GenBank/DDBJ databases">
        <title>Genome analysis of Fimbriiglobus ruber SP5, the first member of the order Planctomycetales with confirmed chitinolytic capability.</title>
        <authorList>
            <person name="Ravin N.V."/>
            <person name="Rakitin A.L."/>
            <person name="Ivanova A.A."/>
            <person name="Beletsky A.V."/>
            <person name="Kulichevskaya I.S."/>
            <person name="Mardanov A.V."/>
            <person name="Dedysh S.N."/>
        </authorList>
    </citation>
    <scope>NUCLEOTIDE SEQUENCE [LARGE SCALE GENOMIC DNA]</scope>
    <source>
        <strain evidence="3">SP5</strain>
    </source>
</reference>